<comment type="caution">
    <text evidence="1">The sequence shown here is derived from an EMBL/GenBank/DDBJ whole genome shotgun (WGS) entry which is preliminary data.</text>
</comment>
<reference evidence="1" key="1">
    <citation type="submission" date="2023-03" db="EMBL/GenBank/DDBJ databases">
        <title>Massive genome expansion in bonnet fungi (Mycena s.s.) driven by repeated elements and novel gene families across ecological guilds.</title>
        <authorList>
            <consortium name="Lawrence Berkeley National Laboratory"/>
            <person name="Harder C.B."/>
            <person name="Miyauchi S."/>
            <person name="Viragh M."/>
            <person name="Kuo A."/>
            <person name="Thoen E."/>
            <person name="Andreopoulos B."/>
            <person name="Lu D."/>
            <person name="Skrede I."/>
            <person name="Drula E."/>
            <person name="Henrissat B."/>
            <person name="Morin E."/>
            <person name="Kohler A."/>
            <person name="Barry K."/>
            <person name="LaButti K."/>
            <person name="Morin E."/>
            <person name="Salamov A."/>
            <person name="Lipzen A."/>
            <person name="Mereny Z."/>
            <person name="Hegedus B."/>
            <person name="Baldrian P."/>
            <person name="Stursova M."/>
            <person name="Weitz H."/>
            <person name="Taylor A."/>
            <person name="Grigoriev I.V."/>
            <person name="Nagy L.G."/>
            <person name="Martin F."/>
            <person name="Kauserud H."/>
        </authorList>
    </citation>
    <scope>NUCLEOTIDE SEQUENCE</scope>
    <source>
        <strain evidence="1">CBHHK200</strain>
    </source>
</reference>
<keyword evidence="2" id="KW-1185">Reference proteome</keyword>
<name>A0AAD6WZX8_9AGAR</name>
<dbReference type="InterPro" id="IPR032675">
    <property type="entry name" value="LRR_dom_sf"/>
</dbReference>
<proteinExistence type="predicted"/>
<protein>
    <submittedName>
        <fullName evidence="1">Uncharacterized protein</fullName>
    </submittedName>
</protein>
<gene>
    <name evidence="1" type="ORF">C8F04DRAFT_1189852</name>
</gene>
<organism evidence="1 2">
    <name type="scientific">Mycena alexandri</name>
    <dbReference type="NCBI Taxonomy" id="1745969"/>
    <lineage>
        <taxon>Eukaryota</taxon>
        <taxon>Fungi</taxon>
        <taxon>Dikarya</taxon>
        <taxon>Basidiomycota</taxon>
        <taxon>Agaricomycotina</taxon>
        <taxon>Agaricomycetes</taxon>
        <taxon>Agaricomycetidae</taxon>
        <taxon>Agaricales</taxon>
        <taxon>Marasmiineae</taxon>
        <taxon>Mycenaceae</taxon>
        <taxon>Mycena</taxon>
    </lineage>
</organism>
<accession>A0AAD6WZX8</accession>
<dbReference type="Gene3D" id="3.80.10.10">
    <property type="entry name" value="Ribonuclease Inhibitor"/>
    <property type="match status" value="1"/>
</dbReference>
<dbReference type="SUPFAM" id="SSF52047">
    <property type="entry name" value="RNI-like"/>
    <property type="match status" value="2"/>
</dbReference>
<dbReference type="Proteomes" id="UP001218188">
    <property type="component" value="Unassembled WGS sequence"/>
</dbReference>
<dbReference type="EMBL" id="JARJCM010000128">
    <property type="protein sequence ID" value="KAJ7027189.1"/>
    <property type="molecule type" value="Genomic_DNA"/>
</dbReference>
<evidence type="ECO:0000313" key="1">
    <source>
        <dbReference type="EMBL" id="KAJ7027189.1"/>
    </source>
</evidence>
<dbReference type="AlphaFoldDB" id="A0AAD6WZX8"/>
<evidence type="ECO:0000313" key="2">
    <source>
        <dbReference type="Proteomes" id="UP001218188"/>
    </source>
</evidence>
<sequence length="774" mass="86312">MASVDGTDSSLGHTVALHTAATARAEEATPSPYPVLPTELFLMVFVEFLLDTTISIADFIAARSALLASGRWLNETVTSMPAFWSHLSISPRAPLTFLETCIDLSDLEPLFISFHAVSAGAHNMTTFDNVPCTFSTYITDAAHLIGLDLDRCVDLLIDAESPQILNEVLDGFEWTDPHALSQLIVGFDAPNYDDFRPAFLQRFRFASLPSFGAPFPPFIDLAWVGSNVSSPKFSFYTSHAAAGHILHPSARRVVWTDVLTVLDCSYRLTSLILVGLSFDTDYSTITCTSPLVSLRILAVTFYGNTSMAYMVSRLNAPALRLLKAEINHISDIQCLCTCSAMLTTVTELELNGGCPTGHDFYSMYSLLHRVERLDLRLSSPSFFHAFVRASRRPPPVFGPNWNAGPRLSCLLVHRVSLADLKTLVEHRQASGLPLLSRVVVSDPVDGWNPIVDVWFQTTVAVSLMIPKVTVHCQLGNEPPRVSLWYPSAVDVSYTIVDISILGPGVWDKLDPFQEAHTMILHNLRIPMLVPTWRQFKKVFLSAPNLTRLSLRHFGCGPWPEPTPTTCLPSLVELDICFCGEYTSFFISTCELPALRSLSVTLAMDMDIDCVFSFERWLRPLTSLSVAGSCNQVTTIACMYSMMPSLTRLNISNASASFAHALYPHSPGWPHPVPVQTSLLEYFWVSRFQPPVDDDRRVVCPALAELSINRRSAAIIRTLLWFRGKRSKVLDRLDLYGVGPTDLSVDDEDWLERNVGRLTVDTRYRPRNGWVWRRD</sequence>